<dbReference type="AlphaFoldDB" id="A0A0M3V6J2"/>
<dbReference type="KEGG" id="npz:ACX27_27445"/>
<dbReference type="Proteomes" id="UP000062645">
    <property type="component" value="Chromosome"/>
</dbReference>
<evidence type="ECO:0000313" key="2">
    <source>
        <dbReference type="Proteomes" id="UP000062645"/>
    </source>
</evidence>
<dbReference type="PATRIC" id="fig|224013.5.peg.6562"/>
<evidence type="ECO:0000313" key="1">
    <source>
        <dbReference type="EMBL" id="ALF55743.1"/>
    </source>
</evidence>
<proteinExistence type="predicted"/>
<protein>
    <submittedName>
        <fullName evidence="1">Uncharacterized protein</fullName>
    </submittedName>
</protein>
<name>A0A0M3V6J2_9NOSO</name>
<sequence length="221" mass="24502">MYQIYSIDTLKVKSLVELKAIAQPIGAVAQDKRSKQSWIDAIEAKQPQPVQPVNFDVDGSDVVVDGVVIASIEQDDNLTQPYFVAINGVEIFRDAAWGKCFSYICWHYKQGTLPIPSEPADDYLFHEELNRVAAEVVEAQQPAQLPQVGDSHFIGNYFLRCAQVSGDCAAVWDVSCDGAVMGEIRMGWDCFWSHTMSLGSFATPQEAVIDLHEFAQELIAV</sequence>
<gene>
    <name evidence="1" type="ORF">ACX27_27445</name>
</gene>
<keyword evidence="2" id="KW-1185">Reference proteome</keyword>
<reference evidence="1 2" key="2">
    <citation type="journal article" date="2016" name="Genome Announc.">
        <title>Draft Genome Sequence of the N2-Fixing Cyanobacterium Nostoc piscinale CENA21, Isolated from the Brazilian Amazon Floodplain.</title>
        <authorList>
            <person name="Leao T."/>
            <person name="Guimaraes P.I."/>
            <person name="de Melo A.G."/>
            <person name="Ramos R.T."/>
            <person name="Leao P.N."/>
            <person name="Silva A."/>
            <person name="Fiore M.F."/>
            <person name="Schneider M.P."/>
        </authorList>
    </citation>
    <scope>NUCLEOTIDE SEQUENCE [LARGE SCALE GENOMIC DNA]</scope>
    <source>
        <strain evidence="1 2">CENA21</strain>
    </source>
</reference>
<accession>A0A0M3V6J2</accession>
<reference evidence="2" key="1">
    <citation type="submission" date="2015-07" db="EMBL/GenBank/DDBJ databases">
        <title>Genome Of Nitrogen-Fixing Cyanobacterium Nostoc piscinale CENA21 From Solimoes/Amazon River Floodplain Sediments And Comparative Genomics To Uncover Biosynthetic Natural Products Potential.</title>
        <authorList>
            <person name="Leao T.F."/>
            <person name="Leao P.N."/>
            <person name="Guimaraes P.I."/>
            <person name="de Melo A.G.C."/>
            <person name="Ramos R.T.J."/>
            <person name="Silva A."/>
            <person name="Fiore M.F."/>
            <person name="Schneider M.P.C."/>
        </authorList>
    </citation>
    <scope>NUCLEOTIDE SEQUENCE [LARGE SCALE GENOMIC DNA]</scope>
    <source>
        <strain evidence="2">CENA21</strain>
    </source>
</reference>
<dbReference type="EMBL" id="CP012036">
    <property type="protein sequence ID" value="ALF55743.1"/>
    <property type="molecule type" value="Genomic_DNA"/>
</dbReference>
<organism evidence="1 2">
    <name type="scientific">Nostoc piscinale CENA21</name>
    <dbReference type="NCBI Taxonomy" id="224013"/>
    <lineage>
        <taxon>Bacteria</taxon>
        <taxon>Bacillati</taxon>
        <taxon>Cyanobacteriota</taxon>
        <taxon>Cyanophyceae</taxon>
        <taxon>Nostocales</taxon>
        <taxon>Nostocaceae</taxon>
        <taxon>Nostoc</taxon>
    </lineage>
</organism>